<proteinExistence type="predicted"/>
<reference evidence="1" key="1">
    <citation type="submission" date="2015-10" db="EMBL/GenBank/DDBJ databases">
        <title>EvidentialGene: Evidence-directed Construction of Complete mRNA Transcriptomes without Genomes.</title>
        <authorList>
            <person name="Gilbert D.G."/>
        </authorList>
    </citation>
    <scope>NUCLEOTIDE SEQUENCE</scope>
</reference>
<dbReference type="GO" id="GO:1901190">
    <property type="term" value="P:regulation of formation of translation initiation ternary complex"/>
    <property type="evidence" value="ECO:0007669"/>
    <property type="project" value="TreeGrafter"/>
</dbReference>
<accession>A0A0P5C6U6</accession>
<dbReference type="Gene3D" id="1.25.40.180">
    <property type="match status" value="1"/>
</dbReference>
<dbReference type="GO" id="GO:0003743">
    <property type="term" value="F:translation initiation factor activity"/>
    <property type="evidence" value="ECO:0007669"/>
    <property type="project" value="TreeGrafter"/>
</dbReference>
<dbReference type="PANTHER" id="PTHR20849">
    <property type="entry name" value="EUKARYOTIC TRANSLATION INITIATION FACTOR 4E-BINDING PROTEIN MEXTLI"/>
    <property type="match status" value="1"/>
</dbReference>
<dbReference type="InterPro" id="IPR040160">
    <property type="entry name" value="Mxt"/>
</dbReference>
<evidence type="ECO:0000313" key="1">
    <source>
        <dbReference type="EMBL" id="JAN08334.1"/>
    </source>
</evidence>
<dbReference type="PANTHER" id="PTHR20849:SF2">
    <property type="entry name" value="EUKARYOTIC TRANSLATION INITIATION FACTOR 4E-BINDING PROTEIN MEXTLI"/>
    <property type="match status" value="1"/>
</dbReference>
<dbReference type="GO" id="GO:0005737">
    <property type="term" value="C:cytoplasm"/>
    <property type="evidence" value="ECO:0007669"/>
    <property type="project" value="TreeGrafter"/>
</dbReference>
<dbReference type="OrthoDB" id="6357832at2759"/>
<name>A0A0P5C6U6_9CRUS</name>
<dbReference type="GO" id="GO:0034518">
    <property type="term" value="C:RNA cap binding complex"/>
    <property type="evidence" value="ECO:0007669"/>
    <property type="project" value="TreeGrafter"/>
</dbReference>
<organism evidence="1">
    <name type="scientific">Daphnia magna</name>
    <dbReference type="NCBI Taxonomy" id="35525"/>
    <lineage>
        <taxon>Eukaryota</taxon>
        <taxon>Metazoa</taxon>
        <taxon>Ecdysozoa</taxon>
        <taxon>Arthropoda</taxon>
        <taxon>Crustacea</taxon>
        <taxon>Branchiopoda</taxon>
        <taxon>Diplostraca</taxon>
        <taxon>Cladocera</taxon>
        <taxon>Anomopoda</taxon>
        <taxon>Daphniidae</taxon>
        <taxon>Daphnia</taxon>
    </lineage>
</organism>
<dbReference type="GO" id="GO:0008190">
    <property type="term" value="F:eukaryotic initiation factor 4E binding"/>
    <property type="evidence" value="ECO:0007669"/>
    <property type="project" value="InterPro"/>
</dbReference>
<dbReference type="EMBL" id="GDIQ01086403">
    <property type="protein sequence ID" value="JAN08334.1"/>
    <property type="molecule type" value="Transcribed_RNA"/>
</dbReference>
<dbReference type="GO" id="GO:0045727">
    <property type="term" value="P:positive regulation of translation"/>
    <property type="evidence" value="ECO:0007669"/>
    <property type="project" value="InterPro"/>
</dbReference>
<dbReference type="AlphaFoldDB" id="A0A0P5C6U6"/>
<sequence length="434" mass="47966">MTSVIGTPYARAPRNVRTKNPQVMLKNKDTIQGSSGIFQNIADVVLFMENFNELVQSNSPEKDLRSAVLTLCVNLKIFGAQLEMNCKDQLDRVFIHLRNTGRDDSLDKISRLHLLEVVELRASRWAAQEQVSNYYQSKLNELQATGITDISSNVGQTTGQNELSPPVSPLPILLPGEVVKSSGKYIVNNVGSVSPAKHAIKDEVVIRNADSGKVNPGASERLVQITGAAPDNIERARQLIEQTIQRNASPVPQLDPIACTQSSSSNQECVSSRDTLKQSLMDTALEDYQHSVVVGEHCIKITGQSLDLVQTAKLVLDEYFAGLAGKRQRNFSACSSMDDGVFFPSQESPRECAPSVKKILKYDREKLLLWSKSPLCRQPPANFDLVFQNAPDIARKDLCSDTFFNATAYLEKYPEQLSPASEEIGRHCDVVDDV</sequence>
<protein>
    <submittedName>
        <fullName evidence="1">Poly(RC)-binding protein</fullName>
    </submittedName>
</protein>